<feature type="compositionally biased region" description="Low complexity" evidence="1">
    <location>
        <begin position="74"/>
        <end position="97"/>
    </location>
</feature>
<accession>A0ABW8C2I8</accession>
<evidence type="ECO:0000256" key="1">
    <source>
        <dbReference type="SAM" id="MobiDB-lite"/>
    </source>
</evidence>
<evidence type="ECO:0000259" key="3">
    <source>
        <dbReference type="Pfam" id="PF14016"/>
    </source>
</evidence>
<gene>
    <name evidence="4" type="ORF">ACIGXA_08950</name>
</gene>
<dbReference type="Proteomes" id="UP001614394">
    <property type="component" value="Unassembled WGS sequence"/>
</dbReference>
<proteinExistence type="predicted"/>
<sequence length="249" mass="25048">MLNRLPRHGAAILAIAALSTGAVACQTSADGARSSGRPNHAPSTPAPAPTTNAPKATPSAGSGGATDSAKSDGNETTGGSSSSDDGPSNADTSTSGTSTVVDLASIVRCHTGDLKAGFAAGGGAAPDMNSTAQTRASVYFTNISRHTCSLIGFPGVDIVGDRATDGTWSLTRSSTTPTKILLKPSDTTNFSITLLPTTAPAAESFQPALVRITPPDEKTQFALKWPWGGSIVRQDGATHPGTFVNPVGS</sequence>
<dbReference type="EMBL" id="JBITYG010000002">
    <property type="protein sequence ID" value="MFI9100643.1"/>
    <property type="molecule type" value="Genomic_DNA"/>
</dbReference>
<evidence type="ECO:0000313" key="5">
    <source>
        <dbReference type="Proteomes" id="UP001614394"/>
    </source>
</evidence>
<keyword evidence="2" id="KW-0732">Signal</keyword>
<reference evidence="4 5" key="1">
    <citation type="submission" date="2024-10" db="EMBL/GenBank/DDBJ databases">
        <title>The Natural Products Discovery Center: Release of the First 8490 Sequenced Strains for Exploring Actinobacteria Biosynthetic Diversity.</title>
        <authorList>
            <person name="Kalkreuter E."/>
            <person name="Kautsar S.A."/>
            <person name="Yang D."/>
            <person name="Bader C.D."/>
            <person name="Teijaro C.N."/>
            <person name="Fluegel L."/>
            <person name="Davis C.M."/>
            <person name="Simpson J.R."/>
            <person name="Lauterbach L."/>
            <person name="Steele A.D."/>
            <person name="Gui C."/>
            <person name="Meng S."/>
            <person name="Li G."/>
            <person name="Viehrig K."/>
            <person name="Ye F."/>
            <person name="Su P."/>
            <person name="Kiefer A.F."/>
            <person name="Nichols A."/>
            <person name="Cepeda A.J."/>
            <person name="Yan W."/>
            <person name="Fan B."/>
            <person name="Jiang Y."/>
            <person name="Adhikari A."/>
            <person name="Zheng C.-J."/>
            <person name="Schuster L."/>
            <person name="Cowan T.M."/>
            <person name="Smanski M.J."/>
            <person name="Chevrette M.G."/>
            <person name="De Carvalho L.P.S."/>
            <person name="Shen B."/>
        </authorList>
    </citation>
    <scope>NUCLEOTIDE SEQUENCE [LARGE SCALE GENOMIC DNA]</scope>
    <source>
        <strain evidence="4 5">NPDC053399</strain>
    </source>
</reference>
<dbReference type="PROSITE" id="PS51257">
    <property type="entry name" value="PROKAR_LIPOPROTEIN"/>
    <property type="match status" value="1"/>
</dbReference>
<name>A0ABW8C2I8_9ACTN</name>
<feature type="region of interest" description="Disordered" evidence="1">
    <location>
        <begin position="29"/>
        <end position="97"/>
    </location>
</feature>
<keyword evidence="5" id="KW-1185">Reference proteome</keyword>
<dbReference type="Pfam" id="PF14016">
    <property type="entry name" value="DUF4232"/>
    <property type="match status" value="1"/>
</dbReference>
<evidence type="ECO:0000256" key="2">
    <source>
        <dbReference type="SAM" id="SignalP"/>
    </source>
</evidence>
<protein>
    <submittedName>
        <fullName evidence="4">DUF4232 domain-containing protein</fullName>
    </submittedName>
</protein>
<feature type="compositionally biased region" description="Low complexity" evidence="1">
    <location>
        <begin position="49"/>
        <end position="60"/>
    </location>
</feature>
<organism evidence="4 5">
    <name type="scientific">Streptomyces fildesensis</name>
    <dbReference type="NCBI Taxonomy" id="375757"/>
    <lineage>
        <taxon>Bacteria</taxon>
        <taxon>Bacillati</taxon>
        <taxon>Actinomycetota</taxon>
        <taxon>Actinomycetes</taxon>
        <taxon>Kitasatosporales</taxon>
        <taxon>Streptomycetaceae</taxon>
        <taxon>Streptomyces</taxon>
    </lineage>
</organism>
<feature type="signal peptide" evidence="2">
    <location>
        <begin position="1"/>
        <end position="24"/>
    </location>
</feature>
<feature type="domain" description="DUF4232" evidence="3">
    <location>
        <begin position="109"/>
        <end position="228"/>
    </location>
</feature>
<feature type="chain" id="PRO_5045499118" evidence="2">
    <location>
        <begin position="25"/>
        <end position="249"/>
    </location>
</feature>
<dbReference type="RefSeq" id="WP_399646064.1">
    <property type="nucleotide sequence ID" value="NZ_JBITYG010000002.1"/>
</dbReference>
<evidence type="ECO:0000313" key="4">
    <source>
        <dbReference type="EMBL" id="MFI9100643.1"/>
    </source>
</evidence>
<dbReference type="InterPro" id="IPR025326">
    <property type="entry name" value="DUF4232"/>
</dbReference>
<comment type="caution">
    <text evidence="4">The sequence shown here is derived from an EMBL/GenBank/DDBJ whole genome shotgun (WGS) entry which is preliminary data.</text>
</comment>